<dbReference type="Proteomes" id="UP000275368">
    <property type="component" value="Chromosome"/>
</dbReference>
<dbReference type="AlphaFoldDB" id="A0A3G9IVM9"/>
<dbReference type="InterPro" id="IPR016024">
    <property type="entry name" value="ARM-type_fold"/>
</dbReference>
<evidence type="ECO:0000313" key="1">
    <source>
        <dbReference type="EMBL" id="BBH22332.1"/>
    </source>
</evidence>
<protein>
    <submittedName>
        <fullName evidence="1">Uncharacterized protein</fullName>
    </submittedName>
</protein>
<dbReference type="KEGG" id="pbk:Back11_36770"/>
<sequence>MNNEEVIEEIEEIEELTPNYEALKKSANRSSNWRERLQAVEDLGQWNNPQSIHILTHMLNGDPVSQVQEAAYKVLKQFGEDVQAPSKKKAELIKGVTKILVRIKKSLPEGHSFEAFKEKLQKMRSDVYDTYEGDKGADFDKWLEETWASLSRR</sequence>
<dbReference type="RefSeq" id="WP_125660266.1">
    <property type="nucleotide sequence ID" value="NZ_AP019308.1"/>
</dbReference>
<name>A0A3G9IVM9_9BACL</name>
<dbReference type="Pfam" id="PF13646">
    <property type="entry name" value="HEAT_2"/>
    <property type="match status" value="1"/>
</dbReference>
<dbReference type="SUPFAM" id="SSF48371">
    <property type="entry name" value="ARM repeat"/>
    <property type="match status" value="1"/>
</dbReference>
<evidence type="ECO:0000313" key="2">
    <source>
        <dbReference type="Proteomes" id="UP000275368"/>
    </source>
</evidence>
<dbReference type="InterPro" id="IPR011989">
    <property type="entry name" value="ARM-like"/>
</dbReference>
<gene>
    <name evidence="1" type="ORF">Back11_36770</name>
</gene>
<dbReference type="EMBL" id="AP019308">
    <property type="protein sequence ID" value="BBH22332.1"/>
    <property type="molecule type" value="Genomic_DNA"/>
</dbReference>
<dbReference type="Gene3D" id="1.25.10.10">
    <property type="entry name" value="Leucine-rich Repeat Variant"/>
    <property type="match status" value="1"/>
</dbReference>
<reference evidence="1 2" key="1">
    <citation type="submission" date="2018-11" db="EMBL/GenBank/DDBJ databases">
        <title>Complete genome sequence of Paenibacillus baekrokdamisoli strain KCTC 33723.</title>
        <authorList>
            <person name="Kang S.W."/>
            <person name="Lee K.C."/>
            <person name="Kim K.K."/>
            <person name="Kim J.S."/>
            <person name="Kim D.S."/>
            <person name="Ko S.H."/>
            <person name="Yang S.H."/>
            <person name="Lee J.S."/>
        </authorList>
    </citation>
    <scope>NUCLEOTIDE SEQUENCE [LARGE SCALE GENOMIC DNA]</scope>
    <source>
        <strain evidence="1 2">KCTC 33723</strain>
    </source>
</reference>
<accession>A0A3G9IVM9</accession>
<proteinExistence type="predicted"/>
<dbReference type="OrthoDB" id="2655295at2"/>
<organism evidence="1 2">
    <name type="scientific">Paenibacillus baekrokdamisoli</name>
    <dbReference type="NCBI Taxonomy" id="1712516"/>
    <lineage>
        <taxon>Bacteria</taxon>
        <taxon>Bacillati</taxon>
        <taxon>Bacillota</taxon>
        <taxon>Bacilli</taxon>
        <taxon>Bacillales</taxon>
        <taxon>Paenibacillaceae</taxon>
        <taxon>Paenibacillus</taxon>
    </lineage>
</organism>
<keyword evidence="2" id="KW-1185">Reference proteome</keyword>